<sequence>MNHAGIYSTLTELRRQYFIPSVFSVAKKILRKCVTCRRSNERSIKLNQSSYRDFRVDPPAVPFRHCFIDHIGPFYVRSAGTKVKVWILCITCLWSRAINLKLSLDLSVKEFLRAFQKHVFEFGLPHLVLSDSGSQLIAGSKIISKVLQDPEVEAYCEASDIKITSFQQYPRGCSALGSLVESCVKLIKRLLFGSIGNNVLDLPDFDLAVAQITCLVNKRPVAFKETLRDSSISLPSPITPEALLRGYVLHSPLVLPHVSEAPDDPEWVPSMEAADLVRENFAKLNAVRRKLVDKYNSQFIPSLITQATSKKDGFRPVKHKVLGVNDLVLLKEPNQKRYNYAMGRVTEVTLNHLGEVTEVSVLKGNGGTVRRHVTSLIPLLTASPTTETRSPVPPNQPIVMETEANRPRRLAAQRGRGKIKDLIERNLI</sequence>
<dbReference type="KEGG" id="hazt:108681191"/>
<proteinExistence type="predicted"/>
<feature type="domain" description="Integrase catalytic" evidence="1">
    <location>
        <begin position="58"/>
        <end position="243"/>
    </location>
</feature>
<dbReference type="InterPro" id="IPR012337">
    <property type="entry name" value="RNaseH-like_sf"/>
</dbReference>
<dbReference type="InterPro" id="IPR041588">
    <property type="entry name" value="Integrase_H2C2"/>
</dbReference>
<name>A0A8B7PI63_HYAAZ</name>
<gene>
    <name evidence="3" type="primary">LOC108681191</name>
</gene>
<dbReference type="InterPro" id="IPR036397">
    <property type="entry name" value="RNaseH_sf"/>
</dbReference>
<reference evidence="3" key="1">
    <citation type="submission" date="2025-08" db="UniProtKB">
        <authorList>
            <consortium name="RefSeq"/>
        </authorList>
    </citation>
    <scope>IDENTIFICATION</scope>
    <source>
        <tissue evidence="3">Whole organism</tissue>
    </source>
</reference>
<dbReference type="PANTHER" id="PTHR47331">
    <property type="entry name" value="PHD-TYPE DOMAIN-CONTAINING PROTEIN"/>
    <property type="match status" value="1"/>
</dbReference>
<evidence type="ECO:0000313" key="3">
    <source>
        <dbReference type="RefSeq" id="XP_018025685.1"/>
    </source>
</evidence>
<organism evidence="2 3">
    <name type="scientific">Hyalella azteca</name>
    <name type="common">Amphipod</name>
    <dbReference type="NCBI Taxonomy" id="294128"/>
    <lineage>
        <taxon>Eukaryota</taxon>
        <taxon>Metazoa</taxon>
        <taxon>Ecdysozoa</taxon>
        <taxon>Arthropoda</taxon>
        <taxon>Crustacea</taxon>
        <taxon>Multicrustacea</taxon>
        <taxon>Malacostraca</taxon>
        <taxon>Eumalacostraca</taxon>
        <taxon>Peracarida</taxon>
        <taxon>Amphipoda</taxon>
        <taxon>Senticaudata</taxon>
        <taxon>Talitrida</taxon>
        <taxon>Talitroidea</taxon>
        <taxon>Hyalellidae</taxon>
        <taxon>Hyalella</taxon>
    </lineage>
</organism>
<dbReference type="PROSITE" id="PS50994">
    <property type="entry name" value="INTEGRASE"/>
    <property type="match status" value="1"/>
</dbReference>
<dbReference type="AlphaFoldDB" id="A0A8B7PI63"/>
<dbReference type="SUPFAM" id="SSF53098">
    <property type="entry name" value="Ribonuclease H-like"/>
    <property type="match status" value="1"/>
</dbReference>
<dbReference type="GeneID" id="108681191"/>
<dbReference type="Gene3D" id="3.30.420.10">
    <property type="entry name" value="Ribonuclease H-like superfamily/Ribonuclease H"/>
    <property type="match status" value="1"/>
</dbReference>
<dbReference type="GO" id="GO:0015074">
    <property type="term" value="P:DNA integration"/>
    <property type="evidence" value="ECO:0007669"/>
    <property type="project" value="InterPro"/>
</dbReference>
<dbReference type="OrthoDB" id="5973968at2759"/>
<dbReference type="InterPro" id="IPR040676">
    <property type="entry name" value="DUF5641"/>
</dbReference>
<dbReference type="RefSeq" id="XP_018025685.1">
    <property type="nucleotide sequence ID" value="XM_018170196.1"/>
</dbReference>
<dbReference type="Proteomes" id="UP000694843">
    <property type="component" value="Unplaced"/>
</dbReference>
<dbReference type="InterPro" id="IPR001584">
    <property type="entry name" value="Integrase_cat-core"/>
</dbReference>
<protein>
    <submittedName>
        <fullName evidence="3">Uncharacterized protein LOC108681191</fullName>
    </submittedName>
</protein>
<dbReference type="Pfam" id="PF17921">
    <property type="entry name" value="Integrase_H2C2"/>
    <property type="match status" value="1"/>
</dbReference>
<dbReference type="GO" id="GO:0003676">
    <property type="term" value="F:nucleic acid binding"/>
    <property type="evidence" value="ECO:0007669"/>
    <property type="project" value="InterPro"/>
</dbReference>
<dbReference type="PANTHER" id="PTHR47331:SF1">
    <property type="entry name" value="GAG-LIKE PROTEIN"/>
    <property type="match status" value="1"/>
</dbReference>
<evidence type="ECO:0000259" key="1">
    <source>
        <dbReference type="PROSITE" id="PS50994"/>
    </source>
</evidence>
<dbReference type="Pfam" id="PF18701">
    <property type="entry name" value="DUF5641"/>
    <property type="match status" value="1"/>
</dbReference>
<accession>A0A8B7PI63</accession>
<keyword evidence="2" id="KW-1185">Reference proteome</keyword>
<evidence type="ECO:0000313" key="2">
    <source>
        <dbReference type="Proteomes" id="UP000694843"/>
    </source>
</evidence>